<evidence type="ECO:0000256" key="1">
    <source>
        <dbReference type="SAM" id="MobiDB-lite"/>
    </source>
</evidence>
<accession>A0A834ST82</accession>
<feature type="compositionally biased region" description="Basic and acidic residues" evidence="1">
    <location>
        <begin position="1"/>
        <end position="13"/>
    </location>
</feature>
<evidence type="ECO:0000313" key="3">
    <source>
        <dbReference type="Proteomes" id="UP000634136"/>
    </source>
</evidence>
<name>A0A834ST82_9FABA</name>
<dbReference type="EMBL" id="JAAIUW010000011">
    <property type="protein sequence ID" value="KAF7809276.1"/>
    <property type="molecule type" value="Genomic_DNA"/>
</dbReference>
<evidence type="ECO:0000313" key="2">
    <source>
        <dbReference type="EMBL" id="KAF7809276.1"/>
    </source>
</evidence>
<reference evidence="2" key="1">
    <citation type="submission" date="2020-09" db="EMBL/GenBank/DDBJ databases">
        <title>Genome-Enabled Discovery of Anthraquinone Biosynthesis in Senna tora.</title>
        <authorList>
            <person name="Kang S.-H."/>
            <person name="Pandey R.P."/>
            <person name="Lee C.-M."/>
            <person name="Sim J.-S."/>
            <person name="Jeong J.-T."/>
            <person name="Choi B.-S."/>
            <person name="Jung M."/>
            <person name="Ginzburg D."/>
            <person name="Zhao K."/>
            <person name="Won S.Y."/>
            <person name="Oh T.-J."/>
            <person name="Yu Y."/>
            <person name="Kim N.-H."/>
            <person name="Lee O.R."/>
            <person name="Lee T.-H."/>
            <person name="Bashyal P."/>
            <person name="Kim T.-S."/>
            <person name="Lee W.-H."/>
            <person name="Kawkins C."/>
            <person name="Kim C.-K."/>
            <person name="Kim J.S."/>
            <person name="Ahn B.O."/>
            <person name="Rhee S.Y."/>
            <person name="Sohng J.K."/>
        </authorList>
    </citation>
    <scope>NUCLEOTIDE SEQUENCE</scope>
    <source>
        <tissue evidence="2">Leaf</tissue>
    </source>
</reference>
<feature type="region of interest" description="Disordered" evidence="1">
    <location>
        <begin position="1"/>
        <end position="48"/>
    </location>
</feature>
<keyword evidence="3" id="KW-1185">Reference proteome</keyword>
<sequence length="48" mass="5303">MTDQRPRKEKQQLEKSITSSEANLTGDRRQGWGIVSIGIGESDGRKTG</sequence>
<dbReference type="AlphaFoldDB" id="A0A834ST82"/>
<comment type="caution">
    <text evidence="2">The sequence shown here is derived from an EMBL/GenBank/DDBJ whole genome shotgun (WGS) entry which is preliminary data.</text>
</comment>
<organism evidence="2 3">
    <name type="scientific">Senna tora</name>
    <dbReference type="NCBI Taxonomy" id="362788"/>
    <lineage>
        <taxon>Eukaryota</taxon>
        <taxon>Viridiplantae</taxon>
        <taxon>Streptophyta</taxon>
        <taxon>Embryophyta</taxon>
        <taxon>Tracheophyta</taxon>
        <taxon>Spermatophyta</taxon>
        <taxon>Magnoliopsida</taxon>
        <taxon>eudicotyledons</taxon>
        <taxon>Gunneridae</taxon>
        <taxon>Pentapetalae</taxon>
        <taxon>rosids</taxon>
        <taxon>fabids</taxon>
        <taxon>Fabales</taxon>
        <taxon>Fabaceae</taxon>
        <taxon>Caesalpinioideae</taxon>
        <taxon>Cassia clade</taxon>
        <taxon>Senna</taxon>
    </lineage>
</organism>
<feature type="compositionally biased region" description="Polar residues" evidence="1">
    <location>
        <begin position="14"/>
        <end position="23"/>
    </location>
</feature>
<proteinExistence type="predicted"/>
<protein>
    <submittedName>
        <fullName evidence="2">Uncharacterized protein</fullName>
    </submittedName>
</protein>
<dbReference type="Proteomes" id="UP000634136">
    <property type="component" value="Unassembled WGS sequence"/>
</dbReference>
<gene>
    <name evidence="2" type="ORF">G2W53_036019</name>
</gene>